<name>A0A0E9WLV7_ANGAN</name>
<evidence type="ECO:0000256" key="1">
    <source>
        <dbReference type="SAM" id="Phobius"/>
    </source>
</evidence>
<organism evidence="2">
    <name type="scientific">Anguilla anguilla</name>
    <name type="common">European freshwater eel</name>
    <name type="synonym">Muraena anguilla</name>
    <dbReference type="NCBI Taxonomy" id="7936"/>
    <lineage>
        <taxon>Eukaryota</taxon>
        <taxon>Metazoa</taxon>
        <taxon>Chordata</taxon>
        <taxon>Craniata</taxon>
        <taxon>Vertebrata</taxon>
        <taxon>Euteleostomi</taxon>
        <taxon>Actinopterygii</taxon>
        <taxon>Neopterygii</taxon>
        <taxon>Teleostei</taxon>
        <taxon>Anguilliformes</taxon>
        <taxon>Anguillidae</taxon>
        <taxon>Anguilla</taxon>
    </lineage>
</organism>
<feature type="transmembrane region" description="Helical" evidence="1">
    <location>
        <begin position="22"/>
        <end position="41"/>
    </location>
</feature>
<sequence>MWGAYRSSQPSSFQNETPVGEVILLLIGMGVVGGSCFGHVLPAPHSSHLGPYTPGASVLTLLVFRPPQQR</sequence>
<protein>
    <submittedName>
        <fullName evidence="2">Uncharacterized protein</fullName>
    </submittedName>
</protein>
<keyword evidence="1" id="KW-1133">Transmembrane helix</keyword>
<reference evidence="2" key="1">
    <citation type="submission" date="2014-11" db="EMBL/GenBank/DDBJ databases">
        <authorList>
            <person name="Amaro Gonzalez C."/>
        </authorList>
    </citation>
    <scope>NUCLEOTIDE SEQUENCE</scope>
</reference>
<accession>A0A0E9WLV7</accession>
<keyword evidence="1" id="KW-0472">Membrane</keyword>
<keyword evidence="1" id="KW-0812">Transmembrane</keyword>
<dbReference type="EMBL" id="GBXM01017311">
    <property type="protein sequence ID" value="JAH91266.1"/>
    <property type="molecule type" value="Transcribed_RNA"/>
</dbReference>
<dbReference type="AlphaFoldDB" id="A0A0E9WLV7"/>
<evidence type="ECO:0000313" key="2">
    <source>
        <dbReference type="EMBL" id="JAH91266.1"/>
    </source>
</evidence>
<proteinExistence type="predicted"/>
<reference evidence="2" key="2">
    <citation type="journal article" date="2015" name="Fish Shellfish Immunol.">
        <title>Early steps in the European eel (Anguilla anguilla)-Vibrio vulnificus interaction in the gills: Role of the RtxA13 toxin.</title>
        <authorList>
            <person name="Callol A."/>
            <person name="Pajuelo D."/>
            <person name="Ebbesson L."/>
            <person name="Teles M."/>
            <person name="MacKenzie S."/>
            <person name="Amaro C."/>
        </authorList>
    </citation>
    <scope>NUCLEOTIDE SEQUENCE</scope>
</reference>